<reference evidence="2 3" key="1">
    <citation type="submission" date="2011-04" db="EMBL/GenBank/DDBJ databases">
        <title>The Genome Sequence of Clostridium citroniae WAL-19142.</title>
        <authorList>
            <consortium name="The Broad Institute Genome Sequencing Platform"/>
            <person name="Earl A."/>
            <person name="Ward D."/>
            <person name="Feldgarden M."/>
            <person name="Gevers D."/>
            <person name="Warren Y.A."/>
            <person name="Tyrrell K.L."/>
            <person name="Citron D.M."/>
            <person name="Goldstein E.J."/>
            <person name="Daigneault M."/>
            <person name="Allen-Vercoe E."/>
            <person name="Young S.K."/>
            <person name="Zeng Q."/>
            <person name="Gargeya S."/>
            <person name="Fitzgerald M."/>
            <person name="Haas B."/>
            <person name="Abouelleil A."/>
            <person name="Alvarado L."/>
            <person name="Arachchi H.M."/>
            <person name="Berlin A."/>
            <person name="Brown A."/>
            <person name="Chapman S.B."/>
            <person name="Chen Z."/>
            <person name="Dunbar C."/>
            <person name="Freedman E."/>
            <person name="Gearin G."/>
            <person name="Gellesch M."/>
            <person name="Goldberg J."/>
            <person name="Griggs A."/>
            <person name="Gujja S."/>
            <person name="Heilman E.R."/>
            <person name="Heiman D."/>
            <person name="Howarth C."/>
            <person name="Larson L."/>
            <person name="Lui A."/>
            <person name="MacDonald P.J."/>
            <person name="Mehta T."/>
            <person name="Montmayeur A."/>
            <person name="Murphy C."/>
            <person name="Neiman D."/>
            <person name="Pearson M."/>
            <person name="Priest M."/>
            <person name="Roberts A."/>
            <person name="Saif S."/>
            <person name="Shea T."/>
            <person name="Shenoy N."/>
            <person name="Sisk P."/>
            <person name="Stolte C."/>
            <person name="Sykes S."/>
            <person name="White J."/>
            <person name="Yandava C."/>
            <person name="Wortman J."/>
            <person name="Nusbaum C."/>
            <person name="Birren B."/>
        </authorList>
    </citation>
    <scope>NUCLEOTIDE SEQUENCE [LARGE SCALE GENOMIC DNA]</scope>
    <source>
        <strain evidence="2 3">WAL-19142</strain>
    </source>
</reference>
<dbReference type="Gene3D" id="3.60.10.10">
    <property type="entry name" value="Endonuclease/exonuclease/phosphatase"/>
    <property type="match status" value="1"/>
</dbReference>
<dbReference type="AlphaFoldDB" id="A0A0J9CFV1"/>
<name>A0A0J9CFV1_9FIRM</name>
<dbReference type="InterPro" id="IPR036691">
    <property type="entry name" value="Endo/exonu/phosph_ase_sf"/>
</dbReference>
<dbReference type="PATRIC" id="fig|742734.4.peg.1096"/>
<dbReference type="SUPFAM" id="SSF56219">
    <property type="entry name" value="DNase I-like"/>
    <property type="match status" value="1"/>
</dbReference>
<gene>
    <name evidence="2" type="ORF">HMPREF9470_01032</name>
</gene>
<dbReference type="EMBL" id="ADLK01000006">
    <property type="protein sequence ID" value="KMW23241.1"/>
    <property type="molecule type" value="Genomic_DNA"/>
</dbReference>
<dbReference type="Pfam" id="PF03372">
    <property type="entry name" value="Exo_endo_phos"/>
    <property type="match status" value="1"/>
</dbReference>
<dbReference type="InterPro" id="IPR005135">
    <property type="entry name" value="Endo/exonuclease/phosphatase"/>
</dbReference>
<dbReference type="GO" id="GO:0003824">
    <property type="term" value="F:catalytic activity"/>
    <property type="evidence" value="ECO:0007669"/>
    <property type="project" value="InterPro"/>
</dbReference>
<protein>
    <recommendedName>
        <fullName evidence="1">Endonuclease/exonuclease/phosphatase domain-containing protein</fullName>
    </recommendedName>
</protein>
<comment type="caution">
    <text evidence="2">The sequence shown here is derived from an EMBL/GenBank/DDBJ whole genome shotgun (WGS) entry which is preliminary data.</text>
</comment>
<proteinExistence type="predicted"/>
<dbReference type="GeneID" id="93165391"/>
<accession>A0A0J9CFV1</accession>
<evidence type="ECO:0000313" key="3">
    <source>
        <dbReference type="Proteomes" id="UP000037392"/>
    </source>
</evidence>
<dbReference type="RefSeq" id="WP_007867276.1">
    <property type="nucleotide sequence ID" value="NZ_KQ235876.1"/>
</dbReference>
<evidence type="ECO:0000313" key="2">
    <source>
        <dbReference type="EMBL" id="KMW23241.1"/>
    </source>
</evidence>
<feature type="domain" description="Endonuclease/exonuclease/phosphatase" evidence="1">
    <location>
        <begin position="29"/>
        <end position="273"/>
    </location>
</feature>
<evidence type="ECO:0000259" key="1">
    <source>
        <dbReference type="Pfam" id="PF03372"/>
    </source>
</evidence>
<dbReference type="OrthoDB" id="9812537at2"/>
<organism evidence="2 3">
    <name type="scientific">[Clostridium] citroniae WAL-19142</name>
    <dbReference type="NCBI Taxonomy" id="742734"/>
    <lineage>
        <taxon>Bacteria</taxon>
        <taxon>Bacillati</taxon>
        <taxon>Bacillota</taxon>
        <taxon>Clostridia</taxon>
        <taxon>Lachnospirales</taxon>
        <taxon>Lachnospiraceae</taxon>
        <taxon>Enterocloster</taxon>
    </lineage>
</organism>
<dbReference type="CDD" id="cd09079">
    <property type="entry name" value="RgfB-like"/>
    <property type="match status" value="1"/>
</dbReference>
<dbReference type="Proteomes" id="UP000037392">
    <property type="component" value="Unassembled WGS sequence"/>
</dbReference>
<sequence>MKLLTLNTHSLEETDYESKLLAFAGGIWKEQPDIIALQEVNQTQTSSPVDLQTLKQCGYVPCMPCENGIRQDNHGFRLACMFASRGIPYQWTWCGAKTGYGKYDEGLAVFSRFPVSDTHQFYITGIHDYSNWKTRKILGISLDLPWGREYFYSVHMGWWDDGEEPFQDQWARISQNLPRSAGSRTWLMGDFNSPSHIKGEGRDLLLRSGWHDSYDMADDKDSGITVSHAIDGWKERGDIPGMRIDYIWTDRPLRVRTSRTIFNGTFYPVVSDHFGTMIEY</sequence>